<keyword evidence="2" id="KW-0472">Membrane</keyword>
<evidence type="ECO:0000256" key="1">
    <source>
        <dbReference type="SAM" id="MobiDB-lite"/>
    </source>
</evidence>
<feature type="transmembrane region" description="Helical" evidence="2">
    <location>
        <begin position="143"/>
        <end position="165"/>
    </location>
</feature>
<feature type="domain" description="DUF7344" evidence="3">
    <location>
        <begin position="31"/>
        <end position="109"/>
    </location>
</feature>
<dbReference type="InterPro" id="IPR036388">
    <property type="entry name" value="WH-like_DNA-bd_sf"/>
</dbReference>
<organism evidence="4 5">
    <name type="scientific">Haladaptatus pallidirubidus</name>
    <dbReference type="NCBI Taxonomy" id="1008152"/>
    <lineage>
        <taxon>Archaea</taxon>
        <taxon>Methanobacteriati</taxon>
        <taxon>Methanobacteriota</taxon>
        <taxon>Stenosarchaea group</taxon>
        <taxon>Halobacteria</taxon>
        <taxon>Halobacteriales</taxon>
        <taxon>Haladaptataceae</taxon>
        <taxon>Haladaptatus</taxon>
    </lineage>
</organism>
<feature type="region of interest" description="Disordered" evidence="1">
    <location>
        <begin position="1"/>
        <end position="20"/>
    </location>
</feature>
<accession>A0AAV3UGX8</accession>
<reference evidence="4 5" key="1">
    <citation type="journal article" date="2019" name="Int. J. Syst. Evol. Microbiol.">
        <title>The Global Catalogue of Microorganisms (GCM) 10K type strain sequencing project: providing services to taxonomists for standard genome sequencing and annotation.</title>
        <authorList>
            <consortium name="The Broad Institute Genomics Platform"/>
            <consortium name="The Broad Institute Genome Sequencing Center for Infectious Disease"/>
            <person name="Wu L."/>
            <person name="Ma J."/>
        </authorList>
    </citation>
    <scope>NUCLEOTIDE SEQUENCE [LARGE SCALE GENOMIC DNA]</scope>
    <source>
        <strain evidence="4 5">JCM 17504</strain>
    </source>
</reference>
<evidence type="ECO:0000256" key="2">
    <source>
        <dbReference type="SAM" id="Phobius"/>
    </source>
</evidence>
<dbReference type="AlphaFoldDB" id="A0AAV3UGX8"/>
<evidence type="ECO:0000313" key="5">
    <source>
        <dbReference type="Proteomes" id="UP001501729"/>
    </source>
</evidence>
<name>A0AAV3UGX8_9EURY</name>
<dbReference type="Gene3D" id="1.10.10.10">
    <property type="entry name" value="Winged helix-like DNA-binding domain superfamily/Winged helix DNA-binding domain"/>
    <property type="match status" value="1"/>
</dbReference>
<dbReference type="InterPro" id="IPR055768">
    <property type="entry name" value="DUF7344"/>
</dbReference>
<comment type="caution">
    <text evidence="4">The sequence shown here is derived from an EMBL/GenBank/DDBJ whole genome shotgun (WGS) entry which is preliminary data.</text>
</comment>
<dbReference type="Proteomes" id="UP001501729">
    <property type="component" value="Unassembled WGS sequence"/>
</dbReference>
<feature type="transmembrane region" description="Helical" evidence="2">
    <location>
        <begin position="171"/>
        <end position="191"/>
    </location>
</feature>
<protein>
    <recommendedName>
        <fullName evidence="3">DUF7344 domain-containing protein</fullName>
    </recommendedName>
</protein>
<keyword evidence="2" id="KW-1133">Transmembrane helix</keyword>
<sequence>MSATNVSTENTEQDSVNTANSTIELSRDKIFHILQTPRRRYILRYLQDHEGSIQMRDVAEQVAAWENNTSVQALSSKERQRVYIPLYQTHLPKLDEEGIIEYNQSRGTVKRTEVANQFDEYLISSEIKDADDEIDRPISWKSYYFGVSLLSTFLLAASFVGIPLFATLSPVVLGGSIVTMYSAVTFAQLIAERSKR</sequence>
<dbReference type="Pfam" id="PF24035">
    <property type="entry name" value="DUF7344"/>
    <property type="match status" value="1"/>
</dbReference>
<evidence type="ECO:0000313" key="4">
    <source>
        <dbReference type="EMBL" id="GAA5050320.1"/>
    </source>
</evidence>
<gene>
    <name evidence="4" type="ORF">GCM10025751_24250</name>
</gene>
<evidence type="ECO:0000259" key="3">
    <source>
        <dbReference type="Pfam" id="PF24035"/>
    </source>
</evidence>
<dbReference type="EMBL" id="BAABKX010000008">
    <property type="protein sequence ID" value="GAA5050320.1"/>
    <property type="molecule type" value="Genomic_DNA"/>
</dbReference>
<keyword evidence="2" id="KW-0812">Transmembrane</keyword>
<dbReference type="GeneID" id="68616156"/>
<dbReference type="RefSeq" id="WP_227777569.1">
    <property type="nucleotide sequence ID" value="NZ_BAABKX010000008.1"/>
</dbReference>
<keyword evidence="5" id="KW-1185">Reference proteome</keyword>
<proteinExistence type="predicted"/>